<accession>A0ABZ0CWU6</accession>
<dbReference type="EMBL" id="CP136336">
    <property type="protein sequence ID" value="WOB06944.1"/>
    <property type="molecule type" value="Genomic_DNA"/>
</dbReference>
<dbReference type="Proteomes" id="UP001303946">
    <property type="component" value="Chromosome"/>
</dbReference>
<name>A0ABZ0CWU6_9BURK</name>
<reference evidence="1 2" key="1">
    <citation type="submission" date="2023-10" db="EMBL/GenBank/DDBJ databases">
        <title>Bacteria for the degradation of biodegradable plastic PBAT(Polybutylene adipate terephthalate).</title>
        <authorList>
            <person name="Weon H.-Y."/>
            <person name="Yeon J."/>
        </authorList>
    </citation>
    <scope>NUCLEOTIDE SEQUENCE [LARGE SCALE GENOMIC DNA]</scope>
    <source>
        <strain evidence="1 2">SBD 7-3</strain>
    </source>
</reference>
<evidence type="ECO:0000313" key="1">
    <source>
        <dbReference type="EMBL" id="WOB06944.1"/>
    </source>
</evidence>
<gene>
    <name evidence="1" type="ORF">RXV79_18700</name>
</gene>
<keyword evidence="2" id="KW-1185">Reference proteome</keyword>
<evidence type="ECO:0000313" key="2">
    <source>
        <dbReference type="Proteomes" id="UP001303946"/>
    </source>
</evidence>
<proteinExistence type="predicted"/>
<dbReference type="RefSeq" id="WP_316699596.1">
    <property type="nucleotide sequence ID" value="NZ_CP136336.1"/>
</dbReference>
<sequence length="125" mass="14160">MTESELSAQTEWFHEFAKQSIDQIALQANEANRASFARYATTSLPNHSPPEGQSPEEFARTVHELRENEGQWNRALMSALIKSDDLYKAKDRDGAISVLESFAGSCPWELFQEVARDQASNYKPH</sequence>
<protein>
    <submittedName>
        <fullName evidence="1">Uncharacterized protein</fullName>
    </submittedName>
</protein>
<organism evidence="1 2">
    <name type="scientific">Piscinibacter gummiphilus</name>
    <dbReference type="NCBI Taxonomy" id="946333"/>
    <lineage>
        <taxon>Bacteria</taxon>
        <taxon>Pseudomonadati</taxon>
        <taxon>Pseudomonadota</taxon>
        <taxon>Betaproteobacteria</taxon>
        <taxon>Burkholderiales</taxon>
        <taxon>Sphaerotilaceae</taxon>
        <taxon>Piscinibacter</taxon>
    </lineage>
</organism>